<dbReference type="Pfam" id="PF14434">
    <property type="entry name" value="Imm6"/>
    <property type="match status" value="1"/>
</dbReference>
<dbReference type="InterPro" id="IPR025674">
    <property type="entry name" value="Imm6"/>
</dbReference>
<protein>
    <recommendedName>
        <fullName evidence="3">Immunity protein imm6</fullName>
    </recommendedName>
</protein>
<proteinExistence type="predicted"/>
<sequence length="180" mass="21087">MDFINNLNTEAKIALGLVIAEKMFDNIGVEERGYNTGREALNSCWKWLEGKKIDADDLCNYIDSEDYIDVAEFANREKDIKKRYVWYSVLDAVSYTIYQAYKKEKRKFVPQVVEVIDDETLRILGENAIESGYIKIESLNDVKRYLLENYSLNDTVQANNFIKKDSLPLILETEVKFKWR</sequence>
<reference evidence="1 2" key="1">
    <citation type="submission" date="2023-07" db="EMBL/GenBank/DDBJ databases">
        <title>Genomic Encyclopedia of Type Strains, Phase IV (KMG-IV): sequencing the most valuable type-strain genomes for metagenomic binning, comparative biology and taxonomic classification.</title>
        <authorList>
            <person name="Goeker M."/>
        </authorList>
    </citation>
    <scope>NUCLEOTIDE SEQUENCE [LARGE SCALE GENOMIC DNA]</scope>
    <source>
        <strain evidence="1 2">DSM 29005</strain>
    </source>
</reference>
<name>A0ABT9ZMQ6_9BACI</name>
<keyword evidence="2" id="KW-1185">Reference proteome</keyword>
<organism evidence="1 2">
    <name type="scientific">Metabacillus malikii</name>
    <dbReference type="NCBI Taxonomy" id="1504265"/>
    <lineage>
        <taxon>Bacteria</taxon>
        <taxon>Bacillati</taxon>
        <taxon>Bacillota</taxon>
        <taxon>Bacilli</taxon>
        <taxon>Bacillales</taxon>
        <taxon>Bacillaceae</taxon>
        <taxon>Metabacillus</taxon>
    </lineage>
</organism>
<evidence type="ECO:0000313" key="2">
    <source>
        <dbReference type="Proteomes" id="UP001234495"/>
    </source>
</evidence>
<dbReference type="EMBL" id="JAUSUD010000045">
    <property type="protein sequence ID" value="MDQ0233537.1"/>
    <property type="molecule type" value="Genomic_DNA"/>
</dbReference>
<evidence type="ECO:0008006" key="3">
    <source>
        <dbReference type="Google" id="ProtNLM"/>
    </source>
</evidence>
<dbReference type="Proteomes" id="UP001234495">
    <property type="component" value="Unassembled WGS sequence"/>
</dbReference>
<evidence type="ECO:0000313" key="1">
    <source>
        <dbReference type="EMBL" id="MDQ0233537.1"/>
    </source>
</evidence>
<comment type="caution">
    <text evidence="1">The sequence shown here is derived from an EMBL/GenBank/DDBJ whole genome shotgun (WGS) entry which is preliminary data.</text>
</comment>
<dbReference type="RefSeq" id="WP_307347022.1">
    <property type="nucleotide sequence ID" value="NZ_JAUSUD010000045.1"/>
</dbReference>
<accession>A0ABT9ZMQ6</accession>
<gene>
    <name evidence="1" type="ORF">J2S19_004884</name>
</gene>